<dbReference type="EMBL" id="BAAAZO010000005">
    <property type="protein sequence ID" value="GAA3613565.1"/>
    <property type="molecule type" value="Genomic_DNA"/>
</dbReference>
<keyword evidence="4" id="KW-1185">Reference proteome</keyword>
<dbReference type="RefSeq" id="WP_231488653.1">
    <property type="nucleotide sequence ID" value="NZ_BAAAZO010000005.1"/>
</dbReference>
<keyword evidence="2" id="KW-0472">Membrane</keyword>
<organism evidence="3 4">
    <name type="scientific">Kineosporia mesophila</name>
    <dbReference type="NCBI Taxonomy" id="566012"/>
    <lineage>
        <taxon>Bacteria</taxon>
        <taxon>Bacillati</taxon>
        <taxon>Actinomycetota</taxon>
        <taxon>Actinomycetes</taxon>
        <taxon>Kineosporiales</taxon>
        <taxon>Kineosporiaceae</taxon>
        <taxon>Kineosporia</taxon>
    </lineage>
</organism>
<keyword evidence="2" id="KW-1133">Transmembrane helix</keyword>
<dbReference type="Proteomes" id="UP001501074">
    <property type="component" value="Unassembled WGS sequence"/>
</dbReference>
<accession>A0ABP6ZS70</accession>
<evidence type="ECO:0000313" key="3">
    <source>
        <dbReference type="EMBL" id="GAA3613565.1"/>
    </source>
</evidence>
<protein>
    <submittedName>
        <fullName evidence="3">Uncharacterized protein</fullName>
    </submittedName>
</protein>
<feature type="region of interest" description="Disordered" evidence="1">
    <location>
        <begin position="176"/>
        <end position="224"/>
    </location>
</feature>
<gene>
    <name evidence="3" type="ORF">GCM10022223_32140</name>
</gene>
<evidence type="ECO:0000313" key="4">
    <source>
        <dbReference type="Proteomes" id="UP001501074"/>
    </source>
</evidence>
<feature type="transmembrane region" description="Helical" evidence="2">
    <location>
        <begin position="120"/>
        <end position="141"/>
    </location>
</feature>
<evidence type="ECO:0000256" key="1">
    <source>
        <dbReference type="SAM" id="MobiDB-lite"/>
    </source>
</evidence>
<keyword evidence="2" id="KW-0812">Transmembrane</keyword>
<name>A0ABP6ZS70_9ACTN</name>
<comment type="caution">
    <text evidence="3">The sequence shown here is derived from an EMBL/GenBank/DDBJ whole genome shotgun (WGS) entry which is preliminary data.</text>
</comment>
<sequence length="224" mass="24608">MTDSENDPGVYEYTRTQVPRRLEWVYRDAYRHFGWNLETQGTGRRIGSTVTMSLRRDRSLVEQQPALRELETECRRELAVLGAKETLRAAVPASAALLSLVVGSGLVISSLLSLRAGDDMLTTAGLGALGLMAWLVGAVGYRIVRRSVNEHYAVSVADQYAAIDELGEQAVSWVRPGKAQDPNGPARFPAAEVRVRPPSPRRPVHHPAPHVLRIPRPATAPRSS</sequence>
<feature type="transmembrane region" description="Helical" evidence="2">
    <location>
        <begin position="93"/>
        <end position="114"/>
    </location>
</feature>
<reference evidence="4" key="1">
    <citation type="journal article" date="2019" name="Int. J. Syst. Evol. Microbiol.">
        <title>The Global Catalogue of Microorganisms (GCM) 10K type strain sequencing project: providing services to taxonomists for standard genome sequencing and annotation.</title>
        <authorList>
            <consortium name="The Broad Institute Genomics Platform"/>
            <consortium name="The Broad Institute Genome Sequencing Center for Infectious Disease"/>
            <person name="Wu L."/>
            <person name="Ma J."/>
        </authorList>
    </citation>
    <scope>NUCLEOTIDE SEQUENCE [LARGE SCALE GENOMIC DNA]</scope>
    <source>
        <strain evidence="4">JCM 16902</strain>
    </source>
</reference>
<evidence type="ECO:0000256" key="2">
    <source>
        <dbReference type="SAM" id="Phobius"/>
    </source>
</evidence>
<proteinExistence type="predicted"/>